<sequence>MLDAHPDRTVIMATHSFLSITGTHRTTPQRPGGTAPAAMWQDFVAQHCQIRLVLSGHEHDGDLGEASRTDENVCGQPVHQILTDYQARANGGNGWLRYYSFEPTEGTLTATTYSPVLGQYETDADSSFTLPFDLTSREPAPFEPIGTARVDAGEVASVEWPDLALGTEYEWRAVVSDGASTTTSSTWTLRTPAANAPPTASIAVESDGLAVTASASGSSDADGTIASYAWQLGDGSTATGETVTHTYAGTGVYPITLTVTDDEGASGEAVRSVTVLDPAERVLALDAFTRTLANAWGSADVGGPWTLRGTASRFSVSGGAGRMTIPPATTQTVFADLNGVSSASTRIDAVFSVGSLVEAQYVSLVGRRIGSANYIARLRLQADGGVRMYLLQDGATAIAPMLQVPITIAPGQQYAFSMEVTGTSPTTVRAKLWPVGQAEPGWLRSGTNSLAALQAPGAVSVFTYVPNNPGGGSVAFDRITVTEP</sequence>
<dbReference type="CDD" id="cd00146">
    <property type="entry name" value="PKD"/>
    <property type="match status" value="1"/>
</dbReference>
<dbReference type="InterPro" id="IPR029052">
    <property type="entry name" value="Metallo-depent_PP-like"/>
</dbReference>
<organism evidence="2 3">
    <name type="scientific">Agrococcus sediminis</name>
    <dbReference type="NCBI Taxonomy" id="2599924"/>
    <lineage>
        <taxon>Bacteria</taxon>
        <taxon>Bacillati</taxon>
        <taxon>Actinomycetota</taxon>
        <taxon>Actinomycetes</taxon>
        <taxon>Micrococcales</taxon>
        <taxon>Microbacteriaceae</taxon>
        <taxon>Agrococcus</taxon>
    </lineage>
</organism>
<evidence type="ECO:0000313" key="2">
    <source>
        <dbReference type="EMBL" id="KAA6433008.1"/>
    </source>
</evidence>
<gene>
    <name evidence="2" type="ORF">FQ330_08605</name>
</gene>
<dbReference type="EMBL" id="VOIR01000014">
    <property type="protein sequence ID" value="KAA6433008.1"/>
    <property type="molecule type" value="Genomic_DNA"/>
</dbReference>
<feature type="domain" description="PKD" evidence="1">
    <location>
        <begin position="198"/>
        <end position="275"/>
    </location>
</feature>
<dbReference type="InterPro" id="IPR035986">
    <property type="entry name" value="PKD_dom_sf"/>
</dbReference>
<reference evidence="2 3" key="1">
    <citation type="submission" date="2019-08" db="EMBL/GenBank/DDBJ databases">
        <title>Agrococcus lahaulensis sp. nov., isolated from a cold desert of the Indian Himalayas.</title>
        <authorList>
            <person name="Qu J.H."/>
        </authorList>
    </citation>
    <scope>NUCLEOTIDE SEQUENCE [LARGE SCALE GENOMIC DNA]</scope>
    <source>
        <strain evidence="2 3">NS18</strain>
    </source>
</reference>
<accession>A0A5M8QCV9</accession>
<proteinExistence type="predicted"/>
<dbReference type="SUPFAM" id="SSF49299">
    <property type="entry name" value="PKD domain"/>
    <property type="match status" value="1"/>
</dbReference>
<dbReference type="InterPro" id="IPR013783">
    <property type="entry name" value="Ig-like_fold"/>
</dbReference>
<protein>
    <submittedName>
        <fullName evidence="2">PKD domain-containing protein</fullName>
    </submittedName>
</protein>
<dbReference type="PROSITE" id="PS50093">
    <property type="entry name" value="PKD"/>
    <property type="match status" value="1"/>
</dbReference>
<dbReference type="Gene3D" id="2.60.40.10">
    <property type="entry name" value="Immunoglobulins"/>
    <property type="match status" value="1"/>
</dbReference>
<dbReference type="OrthoDB" id="9802683at2"/>
<dbReference type="InterPro" id="IPR000601">
    <property type="entry name" value="PKD_dom"/>
</dbReference>
<dbReference type="Proteomes" id="UP000323221">
    <property type="component" value="Unassembled WGS sequence"/>
</dbReference>
<comment type="caution">
    <text evidence="2">The sequence shown here is derived from an EMBL/GenBank/DDBJ whole genome shotgun (WGS) entry which is preliminary data.</text>
</comment>
<dbReference type="AlphaFoldDB" id="A0A5M8QCV9"/>
<evidence type="ECO:0000259" key="1">
    <source>
        <dbReference type="PROSITE" id="PS50093"/>
    </source>
</evidence>
<evidence type="ECO:0000313" key="3">
    <source>
        <dbReference type="Proteomes" id="UP000323221"/>
    </source>
</evidence>
<keyword evidence="3" id="KW-1185">Reference proteome</keyword>
<dbReference type="GO" id="GO:0005975">
    <property type="term" value="P:carbohydrate metabolic process"/>
    <property type="evidence" value="ECO:0007669"/>
    <property type="project" value="UniProtKB-ARBA"/>
</dbReference>
<dbReference type="SMART" id="SM00089">
    <property type="entry name" value="PKD"/>
    <property type="match status" value="1"/>
</dbReference>
<dbReference type="InterPro" id="IPR022409">
    <property type="entry name" value="PKD/Chitinase_dom"/>
</dbReference>
<name>A0A5M8QCV9_9MICO</name>
<dbReference type="SUPFAM" id="SSF56300">
    <property type="entry name" value="Metallo-dependent phosphatases"/>
    <property type="match status" value="1"/>
</dbReference>
<dbReference type="Pfam" id="PF18911">
    <property type="entry name" value="PKD_4"/>
    <property type="match status" value="1"/>
</dbReference>